<feature type="compositionally biased region" description="Low complexity" evidence="1">
    <location>
        <begin position="1"/>
        <end position="12"/>
    </location>
</feature>
<dbReference type="Proteomes" id="UP000295163">
    <property type="component" value="Unassembled WGS sequence"/>
</dbReference>
<dbReference type="InterPro" id="IPR028087">
    <property type="entry name" value="Tad_N"/>
</dbReference>
<gene>
    <name evidence="4" type="ORF">E2R59_15225</name>
</gene>
<sequence>MSGRTTGPGPRRAGSRDHDRGEGRDEDRDDGQVTILVIGFAVVLLLLTVVVMGVTAVYVGERKLQVLADNAALAAADTFVALEPGTGGAPPVTVLDDDAVAGAATAYLDTVSAWAGTPGLALAAPTGSPDGRTAEVTLAAVVHPPVVNLLVPDGIPITATSEARARLGR</sequence>
<keyword evidence="2" id="KW-0812">Transmembrane</keyword>
<protein>
    <recommendedName>
        <fullName evidence="3">Putative Flp pilus-assembly TadG-like N-terminal domain-containing protein</fullName>
    </recommendedName>
</protein>
<feature type="compositionally biased region" description="Basic and acidic residues" evidence="1">
    <location>
        <begin position="14"/>
        <end position="26"/>
    </location>
</feature>
<comment type="caution">
    <text evidence="4">The sequence shown here is derived from an EMBL/GenBank/DDBJ whole genome shotgun (WGS) entry which is preliminary data.</text>
</comment>
<evidence type="ECO:0000256" key="2">
    <source>
        <dbReference type="SAM" id="Phobius"/>
    </source>
</evidence>
<dbReference type="EMBL" id="SMZT01000008">
    <property type="protein sequence ID" value="TDL39490.1"/>
    <property type="molecule type" value="Genomic_DNA"/>
</dbReference>
<accession>A0A4R5Y4L5</accession>
<organism evidence="4 5">
    <name type="scientific">Kocuria rosea</name>
    <name type="common">Deinococcus erythromyxa</name>
    <name type="synonym">Micrococcus rubens</name>
    <dbReference type="NCBI Taxonomy" id="1275"/>
    <lineage>
        <taxon>Bacteria</taxon>
        <taxon>Bacillati</taxon>
        <taxon>Actinomycetota</taxon>
        <taxon>Actinomycetes</taxon>
        <taxon>Micrococcales</taxon>
        <taxon>Micrococcaceae</taxon>
        <taxon>Kocuria</taxon>
    </lineage>
</organism>
<feature type="domain" description="Putative Flp pilus-assembly TadG-like N-terminal" evidence="3">
    <location>
        <begin position="31"/>
        <end position="77"/>
    </location>
</feature>
<dbReference type="AlphaFoldDB" id="A0A4R5Y4L5"/>
<proteinExistence type="predicted"/>
<evidence type="ECO:0000256" key="1">
    <source>
        <dbReference type="SAM" id="MobiDB-lite"/>
    </source>
</evidence>
<evidence type="ECO:0000313" key="5">
    <source>
        <dbReference type="Proteomes" id="UP000295163"/>
    </source>
</evidence>
<keyword evidence="2" id="KW-0472">Membrane</keyword>
<name>A0A4R5Y4L5_KOCRO</name>
<reference evidence="4 5" key="1">
    <citation type="submission" date="2019-03" db="EMBL/GenBank/DDBJ databases">
        <title>Genome Sequencing and Assembly of Various Microbes Isolated from Partially Reclaimed Soil and Acid Mine Drainage (AMD) Site.</title>
        <authorList>
            <person name="Steinbock B."/>
            <person name="Bechtold R."/>
            <person name="Sevigny J.L."/>
            <person name="Thomas D."/>
            <person name="Cuthill L.R."/>
            <person name="Aveiro Johannsen E.J."/>
            <person name="Thomas K."/>
            <person name="Ghosh A."/>
        </authorList>
    </citation>
    <scope>NUCLEOTIDE SEQUENCE [LARGE SCALE GENOMIC DNA]</scope>
    <source>
        <strain evidence="4 5">S-A3</strain>
    </source>
</reference>
<dbReference type="RefSeq" id="WP_133411271.1">
    <property type="nucleotide sequence ID" value="NZ_SMZT01000008.1"/>
</dbReference>
<feature type="region of interest" description="Disordered" evidence="1">
    <location>
        <begin position="1"/>
        <end position="28"/>
    </location>
</feature>
<dbReference type="GeneID" id="64348777"/>
<feature type="transmembrane region" description="Helical" evidence="2">
    <location>
        <begin position="33"/>
        <end position="59"/>
    </location>
</feature>
<evidence type="ECO:0000259" key="3">
    <source>
        <dbReference type="Pfam" id="PF13400"/>
    </source>
</evidence>
<keyword evidence="2" id="KW-1133">Transmembrane helix</keyword>
<evidence type="ECO:0000313" key="4">
    <source>
        <dbReference type="EMBL" id="TDL39490.1"/>
    </source>
</evidence>
<dbReference type="Pfam" id="PF13400">
    <property type="entry name" value="Tad"/>
    <property type="match status" value="1"/>
</dbReference>